<evidence type="ECO:0000259" key="4">
    <source>
        <dbReference type="PROSITE" id="PS50263"/>
    </source>
</evidence>
<dbReference type="PANTHER" id="PTHR46044:SF14">
    <property type="entry name" value="ARYLACETONITRILASE"/>
    <property type="match status" value="1"/>
</dbReference>
<dbReference type="Proteomes" id="UP001500456">
    <property type="component" value="Unassembled WGS sequence"/>
</dbReference>
<feature type="region of interest" description="Disordered" evidence="3">
    <location>
        <begin position="128"/>
        <end position="149"/>
    </location>
</feature>
<organism evidence="5 6">
    <name type="scientific">Streptomyces plumbiresistens</name>
    <dbReference type="NCBI Taxonomy" id="511811"/>
    <lineage>
        <taxon>Bacteria</taxon>
        <taxon>Bacillati</taxon>
        <taxon>Actinomycetota</taxon>
        <taxon>Actinomycetes</taxon>
        <taxon>Kitasatosporales</taxon>
        <taxon>Streptomycetaceae</taxon>
        <taxon>Streptomyces</taxon>
    </lineage>
</organism>
<dbReference type="EMBL" id="BAAAZX010000022">
    <property type="protein sequence ID" value="GAA4014607.1"/>
    <property type="molecule type" value="Genomic_DNA"/>
</dbReference>
<dbReference type="PROSITE" id="PS50263">
    <property type="entry name" value="CN_HYDROLASE"/>
    <property type="match status" value="1"/>
</dbReference>
<evidence type="ECO:0000313" key="6">
    <source>
        <dbReference type="Proteomes" id="UP001500456"/>
    </source>
</evidence>
<proteinExistence type="inferred from homology"/>
<accession>A0ABP7SPC9</accession>
<evidence type="ECO:0000256" key="2">
    <source>
        <dbReference type="ARBA" id="ARBA00022801"/>
    </source>
</evidence>
<evidence type="ECO:0000313" key="5">
    <source>
        <dbReference type="EMBL" id="GAA4014607.1"/>
    </source>
</evidence>
<keyword evidence="6" id="KW-1185">Reference proteome</keyword>
<evidence type="ECO:0000256" key="1">
    <source>
        <dbReference type="ARBA" id="ARBA00008129"/>
    </source>
</evidence>
<dbReference type="SUPFAM" id="SSF56317">
    <property type="entry name" value="Carbon-nitrogen hydrolase"/>
    <property type="match status" value="1"/>
</dbReference>
<dbReference type="InterPro" id="IPR044149">
    <property type="entry name" value="Nitrilases_CHs"/>
</dbReference>
<dbReference type="Pfam" id="PF00795">
    <property type="entry name" value="CN_hydrolase"/>
    <property type="match status" value="1"/>
</dbReference>
<gene>
    <name evidence="5" type="ORF">GCM10022232_66770</name>
</gene>
<dbReference type="InterPro" id="IPR036526">
    <property type="entry name" value="C-N_Hydrolase_sf"/>
</dbReference>
<evidence type="ECO:0000256" key="3">
    <source>
        <dbReference type="SAM" id="MobiDB-lite"/>
    </source>
</evidence>
<reference evidence="6" key="1">
    <citation type="journal article" date="2019" name="Int. J. Syst. Evol. Microbiol.">
        <title>The Global Catalogue of Microorganisms (GCM) 10K type strain sequencing project: providing services to taxonomists for standard genome sequencing and annotation.</title>
        <authorList>
            <consortium name="The Broad Institute Genomics Platform"/>
            <consortium name="The Broad Institute Genome Sequencing Center for Infectious Disease"/>
            <person name="Wu L."/>
            <person name="Ma J."/>
        </authorList>
    </citation>
    <scope>NUCLEOTIDE SEQUENCE [LARGE SCALE GENOMIC DNA]</scope>
    <source>
        <strain evidence="6">JCM 16924</strain>
    </source>
</reference>
<name>A0ABP7SPC9_9ACTN</name>
<dbReference type="InterPro" id="IPR003010">
    <property type="entry name" value="C-N_Hydrolase"/>
</dbReference>
<feature type="domain" description="CN hydrolase" evidence="4">
    <location>
        <begin position="1"/>
        <end position="111"/>
    </location>
</feature>
<comment type="similarity">
    <text evidence="1">Belongs to the carbon-nitrogen hydrolase superfamily. Nitrilase family.</text>
</comment>
<comment type="caution">
    <text evidence="5">The sequence shown here is derived from an EMBL/GenBank/DDBJ whole genome shotgun (WGS) entry which is preliminary data.</text>
</comment>
<dbReference type="PANTHER" id="PTHR46044">
    <property type="entry name" value="NITRILASE"/>
    <property type="match status" value="1"/>
</dbReference>
<dbReference type="RefSeq" id="WP_266432755.1">
    <property type="nucleotide sequence ID" value="NZ_BAAAZX010000022.1"/>
</dbReference>
<sequence>MNSVRHVEELLARAERTAGPGAFVALAADRALAEADTAATQVQAIEGGSFVLMATQVISPAGTDLFATTDEQRRLLSAGGGCSRVYGPDGRMITKEPDEGAEGLIHADIDLDEIVIAKIAYALARSLRAPRRDPSGPSSRATPSGRVGG</sequence>
<dbReference type="Gene3D" id="3.60.110.10">
    <property type="entry name" value="Carbon-nitrogen hydrolase"/>
    <property type="match status" value="1"/>
</dbReference>
<keyword evidence="2" id="KW-0378">Hydrolase</keyword>
<protein>
    <recommendedName>
        <fullName evidence="4">CN hydrolase domain-containing protein</fullName>
    </recommendedName>
</protein>